<dbReference type="EMBL" id="LAZR01000200">
    <property type="protein sequence ID" value="KKN82502.1"/>
    <property type="molecule type" value="Genomic_DNA"/>
</dbReference>
<dbReference type="CDD" id="cd08916">
    <property type="entry name" value="TrHb3_P"/>
    <property type="match status" value="1"/>
</dbReference>
<dbReference type="InterPro" id="IPR012292">
    <property type="entry name" value="Globin/Proto"/>
</dbReference>
<sequence>MLQVSDTQPVSDSELRELLAEFYGLVREDAVLGPIFERAIDDWPAHLERLTAFWSSVMRGSGAYKGNPFAVHRRHLDEIDPGMFDCWLAIWRATTSRRFPPEIAAIFHLKADRIGESLKAGLFFRPELTCTKPADPTSKSG</sequence>
<evidence type="ECO:0000313" key="1">
    <source>
        <dbReference type="EMBL" id="KKN82502.1"/>
    </source>
</evidence>
<organism evidence="1">
    <name type="scientific">marine sediment metagenome</name>
    <dbReference type="NCBI Taxonomy" id="412755"/>
    <lineage>
        <taxon>unclassified sequences</taxon>
        <taxon>metagenomes</taxon>
        <taxon>ecological metagenomes</taxon>
    </lineage>
</organism>
<dbReference type="GO" id="GO:0020037">
    <property type="term" value="F:heme binding"/>
    <property type="evidence" value="ECO:0007669"/>
    <property type="project" value="InterPro"/>
</dbReference>
<name>A0A0F9U5D1_9ZZZZ</name>
<evidence type="ECO:0008006" key="2">
    <source>
        <dbReference type="Google" id="ProtNLM"/>
    </source>
</evidence>
<dbReference type="GO" id="GO:0019825">
    <property type="term" value="F:oxygen binding"/>
    <property type="evidence" value="ECO:0007669"/>
    <property type="project" value="InterPro"/>
</dbReference>
<accession>A0A0F9U5D1</accession>
<comment type="caution">
    <text evidence="1">The sequence shown here is derived from an EMBL/GenBank/DDBJ whole genome shotgun (WGS) entry which is preliminary data.</text>
</comment>
<dbReference type="InterPro" id="IPR009050">
    <property type="entry name" value="Globin-like_sf"/>
</dbReference>
<protein>
    <recommendedName>
        <fullName evidence="2">Group III truncated hemoglobin</fullName>
    </recommendedName>
</protein>
<dbReference type="AlphaFoldDB" id="A0A0F9U5D1"/>
<proteinExistence type="predicted"/>
<dbReference type="SUPFAM" id="SSF46458">
    <property type="entry name" value="Globin-like"/>
    <property type="match status" value="1"/>
</dbReference>
<dbReference type="Gene3D" id="1.10.490.10">
    <property type="entry name" value="Globins"/>
    <property type="match status" value="1"/>
</dbReference>
<gene>
    <name evidence="1" type="ORF">LCGC14_0309240</name>
</gene>
<reference evidence="1" key="1">
    <citation type="journal article" date="2015" name="Nature">
        <title>Complex archaea that bridge the gap between prokaryotes and eukaryotes.</title>
        <authorList>
            <person name="Spang A."/>
            <person name="Saw J.H."/>
            <person name="Jorgensen S.L."/>
            <person name="Zaremba-Niedzwiedzka K."/>
            <person name="Martijn J."/>
            <person name="Lind A.E."/>
            <person name="van Eijk R."/>
            <person name="Schleper C."/>
            <person name="Guy L."/>
            <person name="Ettema T.J."/>
        </authorList>
    </citation>
    <scope>NUCLEOTIDE SEQUENCE</scope>
</reference>